<evidence type="ECO:0000256" key="1">
    <source>
        <dbReference type="SAM" id="MobiDB-lite"/>
    </source>
</evidence>
<dbReference type="PROSITE" id="PS51257">
    <property type="entry name" value="PROKAR_LIPOPROTEIN"/>
    <property type="match status" value="1"/>
</dbReference>
<evidence type="ECO:0000313" key="3">
    <source>
        <dbReference type="Proteomes" id="UP000705823"/>
    </source>
</evidence>
<protein>
    <submittedName>
        <fullName evidence="2">Uncharacterized protein</fullName>
    </submittedName>
</protein>
<evidence type="ECO:0000313" key="2">
    <source>
        <dbReference type="EMBL" id="TQQ83458.1"/>
    </source>
</evidence>
<feature type="compositionally biased region" description="Low complexity" evidence="1">
    <location>
        <begin position="25"/>
        <end position="39"/>
    </location>
</feature>
<gene>
    <name evidence="2" type="ORF">EGH24_01290</name>
</gene>
<proteinExistence type="predicted"/>
<reference evidence="2" key="1">
    <citation type="submission" date="2019-02" db="EMBL/GenBank/DDBJ databases">
        <title>Halonotius sp. a new haloarchaeum isolated from saline soil.</title>
        <authorList>
            <person name="Duran-Viseras A."/>
            <person name="Sanchez-Porro C."/>
            <person name="Ventosa A."/>
        </authorList>
    </citation>
    <scope>NUCLEOTIDE SEQUENCE</scope>
    <source>
        <strain evidence="2">F15B</strain>
    </source>
</reference>
<dbReference type="Proteomes" id="UP000705823">
    <property type="component" value="Unassembled WGS sequence"/>
</dbReference>
<sequence>MVNRRKFLTEVGVVSGVAVLAGCSGNSSSSDSEQQQNETQQDEGQDDTSSRAFAPNLRVESIALSYGFSSGLSADIVVRNTLESGSGIKRVNVLIEAYSGDELLADDNTWEDIQSELTRDFELSLESISESADDSIDDVTEFVVQGKQADGPYNEVTTLSGDELRTRVDN</sequence>
<dbReference type="AlphaFoldDB" id="A0A8J8P9D0"/>
<organism evidence="2 3">
    <name type="scientific">Halonotius terrestris</name>
    <dbReference type="NCBI Taxonomy" id="2487750"/>
    <lineage>
        <taxon>Archaea</taxon>
        <taxon>Methanobacteriati</taxon>
        <taxon>Methanobacteriota</taxon>
        <taxon>Stenosarchaea group</taxon>
        <taxon>Halobacteria</taxon>
        <taxon>Halobacteriales</taxon>
        <taxon>Haloferacaceae</taxon>
        <taxon>Halonotius</taxon>
    </lineage>
</organism>
<dbReference type="RefSeq" id="WP_142978364.1">
    <property type="nucleotide sequence ID" value="NZ_RKLU01000001.1"/>
</dbReference>
<keyword evidence="3" id="KW-1185">Reference proteome</keyword>
<comment type="caution">
    <text evidence="2">The sequence shown here is derived from an EMBL/GenBank/DDBJ whole genome shotgun (WGS) entry which is preliminary data.</text>
</comment>
<dbReference type="EMBL" id="RKLU01000001">
    <property type="protein sequence ID" value="TQQ83458.1"/>
    <property type="molecule type" value="Genomic_DNA"/>
</dbReference>
<name>A0A8J8P9D0_9EURY</name>
<accession>A0A8J8P9D0</accession>
<feature type="region of interest" description="Disordered" evidence="1">
    <location>
        <begin position="25"/>
        <end position="50"/>
    </location>
</feature>